<dbReference type="RefSeq" id="WP_351977675.1">
    <property type="nucleotide sequence ID" value="NZ_JBEPBX010000023.1"/>
</dbReference>
<proteinExistence type="predicted"/>
<reference evidence="2 3" key="1">
    <citation type="submission" date="2024-06" db="EMBL/GenBank/DDBJ databases">
        <title>The Natural Products Discovery Center: Release of the First 8490 Sequenced Strains for Exploring Actinobacteria Biosynthetic Diversity.</title>
        <authorList>
            <person name="Kalkreuter E."/>
            <person name="Kautsar S.A."/>
            <person name="Yang D."/>
            <person name="Bader C.D."/>
            <person name="Teijaro C.N."/>
            <person name="Fluegel L."/>
            <person name="Davis C.M."/>
            <person name="Simpson J.R."/>
            <person name="Lauterbach L."/>
            <person name="Steele A.D."/>
            <person name="Gui C."/>
            <person name="Meng S."/>
            <person name="Li G."/>
            <person name="Viehrig K."/>
            <person name="Ye F."/>
            <person name="Su P."/>
            <person name="Kiefer A.F."/>
            <person name="Nichols A."/>
            <person name="Cepeda A.J."/>
            <person name="Yan W."/>
            <person name="Fan B."/>
            <person name="Jiang Y."/>
            <person name="Adhikari A."/>
            <person name="Zheng C.-J."/>
            <person name="Schuster L."/>
            <person name="Cowan T.M."/>
            <person name="Smanski M.J."/>
            <person name="Chevrette M.G."/>
            <person name="De Carvalho L.P.S."/>
            <person name="Shen B."/>
        </authorList>
    </citation>
    <scope>NUCLEOTIDE SEQUENCE [LARGE SCALE GENOMIC DNA]</scope>
    <source>
        <strain evidence="2 3">NPDC000837</strain>
    </source>
</reference>
<keyword evidence="3" id="KW-1185">Reference proteome</keyword>
<accession>A0ABV1UZT8</accession>
<name>A0ABV1UZT8_9ACTN</name>
<gene>
    <name evidence="2" type="ORF">ABT276_23590</name>
</gene>
<protein>
    <submittedName>
        <fullName evidence="2">Uncharacterized protein</fullName>
    </submittedName>
</protein>
<evidence type="ECO:0000313" key="2">
    <source>
        <dbReference type="EMBL" id="MER6616299.1"/>
    </source>
</evidence>
<organism evidence="2 3">
    <name type="scientific">Streptomyces xantholiticus</name>
    <dbReference type="NCBI Taxonomy" id="68285"/>
    <lineage>
        <taxon>Bacteria</taxon>
        <taxon>Bacillati</taxon>
        <taxon>Actinomycetota</taxon>
        <taxon>Actinomycetes</taxon>
        <taxon>Kitasatosporales</taxon>
        <taxon>Streptomycetaceae</taxon>
        <taxon>Streptomyces</taxon>
    </lineage>
</organism>
<feature type="region of interest" description="Disordered" evidence="1">
    <location>
        <begin position="1"/>
        <end position="27"/>
    </location>
</feature>
<sequence length="318" mass="35505">MSNQAERHATAETGRRLRENSRPDLDFTPVRNGMDYLISAVTNLKNDGAAPPSDRDLKYAVLHLQAATEVLLKARLVHVHWSLVFKDPGNASRKAYENGKFESCNITATMDRLTKIAQVAIDDKDRAAIKDLADTRNALTHFGHTANAFAVEAKASQVLGFLLTFIHRHLVPVLAEESKDIEQTMATLRAQYRDITAFVTQRMKDLASSLDPLAESTVECPDCFQWALPIREDTPATCHFCLAQWEIPQDVAQEYGLLIRGEDDFRGLRDCPCCGEPYCVGVVNTVQSKETDVALCFGCGDVFYERRVRDLHNEGMTG</sequence>
<comment type="caution">
    <text evidence="2">The sequence shown here is derived from an EMBL/GenBank/DDBJ whole genome shotgun (WGS) entry which is preliminary data.</text>
</comment>
<dbReference type="EMBL" id="JBEPBX010000023">
    <property type="protein sequence ID" value="MER6616299.1"/>
    <property type="molecule type" value="Genomic_DNA"/>
</dbReference>
<evidence type="ECO:0000256" key="1">
    <source>
        <dbReference type="SAM" id="MobiDB-lite"/>
    </source>
</evidence>
<dbReference type="Proteomes" id="UP001445472">
    <property type="component" value="Unassembled WGS sequence"/>
</dbReference>
<evidence type="ECO:0000313" key="3">
    <source>
        <dbReference type="Proteomes" id="UP001445472"/>
    </source>
</evidence>
<feature type="compositionally biased region" description="Basic and acidic residues" evidence="1">
    <location>
        <begin position="1"/>
        <end position="25"/>
    </location>
</feature>